<dbReference type="InterPro" id="IPR051788">
    <property type="entry name" value="MFS_Transporter"/>
</dbReference>
<evidence type="ECO:0000256" key="4">
    <source>
        <dbReference type="ARBA" id="ARBA00022692"/>
    </source>
</evidence>
<dbReference type="OrthoDB" id="119473at2"/>
<dbReference type="SUPFAM" id="SSF103473">
    <property type="entry name" value="MFS general substrate transporter"/>
    <property type="match status" value="1"/>
</dbReference>
<sequence length="418" mass="43962">MVSAFLQRPAARSLNGDTGFQTTLASVFLYFVAAGLGTVMLGPALPLLAERWHLVDAQLGALFLVTFAGEFVGSWVGARRLGVSLLAGAAGTAVGLFILAFAGFGAAHFVLFCIGVGLGAGLTAGNVIVGTLDQVAGEERLEDSSRRSSRSRRLALLNLSWGIGAIACPLWLRSSLVLSHRAVFSFLDGGAGGALFFLGLGAAFLGAAVWIFRSLPRRFYATVSTKEIRERLHWQGIWMFALTFGLYVGVENALAGWLLSYAQRLHPALSAGGASSVAFCFWVCELGGRGVTALVVKRVDERRFYRGCLAAVIAVIGVLVFVPHLRMASIYAVTALAAVGLSPIYPMAVSFLLARTGNHPQVGKVFAGASLGGTILPWLTGVCSTHFADLRVGFAVPGVGAGLILLLARSVQRSSSSQ</sequence>
<dbReference type="GO" id="GO:0012505">
    <property type="term" value="C:endomembrane system"/>
    <property type="evidence" value="ECO:0007669"/>
    <property type="project" value="UniProtKB-SubCell"/>
</dbReference>
<reference evidence="8 9" key="1">
    <citation type="journal article" date="2018" name="Front. Microbiol.">
        <title>Hydrolytic Capabilities as a Key to Environmental Success: Chitinolytic and Cellulolytic Acidobacteria From Acidic Sub-arctic Soils and Boreal Peatlands.</title>
        <authorList>
            <person name="Belova S.E."/>
            <person name="Ravin N.V."/>
            <person name="Pankratov T.A."/>
            <person name="Rakitin A.L."/>
            <person name="Ivanova A.A."/>
            <person name="Beletsky A.V."/>
            <person name="Mardanov A.V."/>
            <person name="Sinninghe Damste J.S."/>
            <person name="Dedysh S.N."/>
        </authorList>
    </citation>
    <scope>NUCLEOTIDE SEQUENCE [LARGE SCALE GENOMIC DNA]</scope>
    <source>
        <strain evidence="8 9">SBC82</strain>
    </source>
</reference>
<feature type="transmembrane region" description="Helical" evidence="7">
    <location>
        <begin position="83"/>
        <end position="103"/>
    </location>
</feature>
<feature type="transmembrane region" description="Helical" evidence="7">
    <location>
        <begin position="304"/>
        <end position="322"/>
    </location>
</feature>
<feature type="transmembrane region" description="Helical" evidence="7">
    <location>
        <begin position="365"/>
        <end position="388"/>
    </location>
</feature>
<comment type="subcellular location">
    <subcellularLocation>
        <location evidence="1">Endomembrane system</location>
        <topology evidence="1">Multi-pass membrane protein</topology>
    </subcellularLocation>
</comment>
<evidence type="ECO:0000256" key="2">
    <source>
        <dbReference type="ARBA" id="ARBA00008335"/>
    </source>
</evidence>
<keyword evidence="4 7" id="KW-0812">Transmembrane</keyword>
<dbReference type="KEGG" id="abas:ACPOL_1694"/>
<keyword evidence="5 7" id="KW-1133">Transmembrane helix</keyword>
<feature type="transmembrane region" description="Helical" evidence="7">
    <location>
        <begin position="328"/>
        <end position="353"/>
    </location>
</feature>
<feature type="transmembrane region" description="Helical" evidence="7">
    <location>
        <begin position="236"/>
        <end position="259"/>
    </location>
</feature>
<evidence type="ECO:0000313" key="9">
    <source>
        <dbReference type="Proteomes" id="UP000253606"/>
    </source>
</evidence>
<feature type="transmembrane region" description="Helical" evidence="7">
    <location>
        <begin position="20"/>
        <end position="45"/>
    </location>
</feature>
<name>A0A2Z5FVZ8_9BACT</name>
<dbReference type="GO" id="GO:0016020">
    <property type="term" value="C:membrane"/>
    <property type="evidence" value="ECO:0007669"/>
    <property type="project" value="TreeGrafter"/>
</dbReference>
<dbReference type="InterPro" id="IPR036259">
    <property type="entry name" value="MFS_trans_sf"/>
</dbReference>
<feature type="transmembrane region" description="Helical" evidence="7">
    <location>
        <begin position="192"/>
        <end position="215"/>
    </location>
</feature>
<dbReference type="PANTHER" id="PTHR23514">
    <property type="entry name" value="BYPASS OF STOP CODON PROTEIN 6"/>
    <property type="match status" value="1"/>
</dbReference>
<dbReference type="Proteomes" id="UP000253606">
    <property type="component" value="Chromosome"/>
</dbReference>
<evidence type="ECO:0000256" key="7">
    <source>
        <dbReference type="SAM" id="Phobius"/>
    </source>
</evidence>
<dbReference type="EMBL" id="CP030840">
    <property type="protein sequence ID" value="AXC11038.1"/>
    <property type="molecule type" value="Genomic_DNA"/>
</dbReference>
<feature type="transmembrane region" description="Helical" evidence="7">
    <location>
        <begin position="394"/>
        <end position="411"/>
    </location>
</feature>
<keyword evidence="9" id="KW-1185">Reference proteome</keyword>
<feature type="transmembrane region" description="Helical" evidence="7">
    <location>
        <begin position="109"/>
        <end position="132"/>
    </location>
</feature>
<accession>A0A2Z5FVZ8</accession>
<organism evidence="8 9">
    <name type="scientific">Acidisarcina polymorpha</name>
    <dbReference type="NCBI Taxonomy" id="2211140"/>
    <lineage>
        <taxon>Bacteria</taxon>
        <taxon>Pseudomonadati</taxon>
        <taxon>Acidobacteriota</taxon>
        <taxon>Terriglobia</taxon>
        <taxon>Terriglobales</taxon>
        <taxon>Acidobacteriaceae</taxon>
        <taxon>Acidisarcina</taxon>
    </lineage>
</organism>
<keyword evidence="6 7" id="KW-0472">Membrane</keyword>
<gene>
    <name evidence="8" type="ORF">ACPOL_1694</name>
</gene>
<keyword evidence="3" id="KW-0813">Transport</keyword>
<feature type="transmembrane region" description="Helical" evidence="7">
    <location>
        <begin position="57"/>
        <end position="76"/>
    </location>
</feature>
<comment type="similarity">
    <text evidence="2">Belongs to the major facilitator superfamily.</text>
</comment>
<evidence type="ECO:0000256" key="5">
    <source>
        <dbReference type="ARBA" id="ARBA00022989"/>
    </source>
</evidence>
<dbReference type="Gene3D" id="1.20.1250.20">
    <property type="entry name" value="MFS general substrate transporter like domains"/>
    <property type="match status" value="2"/>
</dbReference>
<dbReference type="PANTHER" id="PTHR23514:SF3">
    <property type="entry name" value="BYPASS OF STOP CODON PROTEIN 6"/>
    <property type="match status" value="1"/>
</dbReference>
<dbReference type="AlphaFoldDB" id="A0A2Z5FVZ8"/>
<proteinExistence type="inferred from homology"/>
<evidence type="ECO:0000256" key="3">
    <source>
        <dbReference type="ARBA" id="ARBA00022448"/>
    </source>
</evidence>
<evidence type="ECO:0000256" key="6">
    <source>
        <dbReference type="ARBA" id="ARBA00023136"/>
    </source>
</evidence>
<evidence type="ECO:0000256" key="1">
    <source>
        <dbReference type="ARBA" id="ARBA00004127"/>
    </source>
</evidence>
<feature type="transmembrane region" description="Helical" evidence="7">
    <location>
        <begin position="265"/>
        <end position="284"/>
    </location>
</feature>
<feature type="transmembrane region" description="Helical" evidence="7">
    <location>
        <begin position="153"/>
        <end position="172"/>
    </location>
</feature>
<protein>
    <submittedName>
        <fullName evidence="8">Permeases of the major facilitator superfamily</fullName>
    </submittedName>
</protein>
<evidence type="ECO:0000313" key="8">
    <source>
        <dbReference type="EMBL" id="AXC11038.1"/>
    </source>
</evidence>